<protein>
    <submittedName>
        <fullName evidence="1">Uncharacterized protein</fullName>
    </submittedName>
</protein>
<accession>A0AAP0PEF6</accession>
<sequence>MNKCLEALVRMKSLVLVNAKLLSKLEERDEASLCISHCPVMDWRIFVVRFGQSQGSFSHGFTYSGILYHVSLHWKQSKYTKKEILLNK</sequence>
<proteinExistence type="predicted"/>
<gene>
    <name evidence="1" type="ORF">Sjap_008259</name>
</gene>
<dbReference type="AlphaFoldDB" id="A0AAP0PEF6"/>
<name>A0AAP0PEF6_9MAGN</name>
<reference evidence="1 2" key="1">
    <citation type="submission" date="2024-01" db="EMBL/GenBank/DDBJ databases">
        <title>Genome assemblies of Stephania.</title>
        <authorList>
            <person name="Yang L."/>
        </authorList>
    </citation>
    <scope>NUCLEOTIDE SEQUENCE [LARGE SCALE GENOMIC DNA]</scope>
    <source>
        <strain evidence="1">QJT</strain>
        <tissue evidence="1">Leaf</tissue>
    </source>
</reference>
<evidence type="ECO:0000313" key="2">
    <source>
        <dbReference type="Proteomes" id="UP001417504"/>
    </source>
</evidence>
<comment type="caution">
    <text evidence="1">The sequence shown here is derived from an EMBL/GenBank/DDBJ whole genome shotgun (WGS) entry which is preliminary data.</text>
</comment>
<keyword evidence="2" id="KW-1185">Reference proteome</keyword>
<organism evidence="1 2">
    <name type="scientific">Stephania japonica</name>
    <dbReference type="NCBI Taxonomy" id="461633"/>
    <lineage>
        <taxon>Eukaryota</taxon>
        <taxon>Viridiplantae</taxon>
        <taxon>Streptophyta</taxon>
        <taxon>Embryophyta</taxon>
        <taxon>Tracheophyta</taxon>
        <taxon>Spermatophyta</taxon>
        <taxon>Magnoliopsida</taxon>
        <taxon>Ranunculales</taxon>
        <taxon>Menispermaceae</taxon>
        <taxon>Menispermoideae</taxon>
        <taxon>Cissampelideae</taxon>
        <taxon>Stephania</taxon>
    </lineage>
</organism>
<evidence type="ECO:0000313" key="1">
    <source>
        <dbReference type="EMBL" id="KAK9137665.1"/>
    </source>
</evidence>
<dbReference type="EMBL" id="JBBNAE010000003">
    <property type="protein sequence ID" value="KAK9137665.1"/>
    <property type="molecule type" value="Genomic_DNA"/>
</dbReference>
<dbReference type="Proteomes" id="UP001417504">
    <property type="component" value="Unassembled WGS sequence"/>
</dbReference>